<dbReference type="EMBL" id="GADI01006131">
    <property type="protein sequence ID" value="JAA67677.1"/>
    <property type="molecule type" value="mRNA"/>
</dbReference>
<keyword evidence="2" id="KW-0964">Secreted</keyword>
<feature type="compositionally biased region" description="Low complexity" evidence="6">
    <location>
        <begin position="28"/>
        <end position="45"/>
    </location>
</feature>
<name>A0A0K8R954_IXORI</name>
<evidence type="ECO:0000256" key="4">
    <source>
        <dbReference type="ARBA" id="ARBA00023180"/>
    </source>
</evidence>
<dbReference type="GO" id="GO:0005576">
    <property type="term" value="C:extracellular region"/>
    <property type="evidence" value="ECO:0007669"/>
    <property type="project" value="UniProtKB-SubCell"/>
</dbReference>
<protein>
    <submittedName>
        <fullName evidence="8">Putative ixodes 8-cys protein</fullName>
    </submittedName>
</protein>
<evidence type="ECO:0000256" key="7">
    <source>
        <dbReference type="SAM" id="SignalP"/>
    </source>
</evidence>
<sequence length="171" mass="18384">MLKLSFFIVLVLAGLCFGASEREEGVEGTDNSGGTSSGGSSSSAGEDSHKGNKEDEDQKEENSLAQETPKESPSDGDQKPLGHSLPDFIGDEKAKRSYATRLVTLCTVEHHKFKINEHNISFPQCTFSCISESGDQPTKNLRIPGGMVCNKQNDTCPETGDCPEVKEVPSC</sequence>
<dbReference type="Pfam" id="PF12115">
    <property type="entry name" value="Salp15"/>
    <property type="match status" value="1"/>
</dbReference>
<organism evidence="8">
    <name type="scientific">Ixodes ricinus</name>
    <name type="common">Common tick</name>
    <name type="synonym">Acarus ricinus</name>
    <dbReference type="NCBI Taxonomy" id="34613"/>
    <lineage>
        <taxon>Eukaryota</taxon>
        <taxon>Metazoa</taxon>
        <taxon>Ecdysozoa</taxon>
        <taxon>Arthropoda</taxon>
        <taxon>Chelicerata</taxon>
        <taxon>Arachnida</taxon>
        <taxon>Acari</taxon>
        <taxon>Parasitiformes</taxon>
        <taxon>Ixodida</taxon>
        <taxon>Ixodoidea</taxon>
        <taxon>Ixodidae</taxon>
        <taxon>Ixodinae</taxon>
        <taxon>Ixodes</taxon>
    </lineage>
</organism>
<feature type="signal peptide" evidence="7">
    <location>
        <begin position="1"/>
        <end position="18"/>
    </location>
</feature>
<feature type="compositionally biased region" description="Basic and acidic residues" evidence="6">
    <location>
        <begin position="68"/>
        <end position="80"/>
    </location>
</feature>
<evidence type="ECO:0000256" key="1">
    <source>
        <dbReference type="ARBA" id="ARBA00004613"/>
    </source>
</evidence>
<evidence type="ECO:0000256" key="2">
    <source>
        <dbReference type="ARBA" id="ARBA00022525"/>
    </source>
</evidence>
<dbReference type="InterPro" id="IPR021971">
    <property type="entry name" value="Salp15"/>
</dbReference>
<evidence type="ECO:0000256" key="5">
    <source>
        <dbReference type="ARBA" id="ARBA00034321"/>
    </source>
</evidence>
<reference evidence="8" key="1">
    <citation type="submission" date="2012-12" db="EMBL/GenBank/DDBJ databases">
        <title>Identification and characterization of a phenylalanine ammonia-lyase gene family in Isatis indigotica Fort.</title>
        <authorList>
            <person name="Liu Q."/>
            <person name="Chen J."/>
            <person name="Zhou X."/>
            <person name="Di P."/>
            <person name="Xiao Y."/>
            <person name="Xuan H."/>
            <person name="Zhang L."/>
            <person name="Chen W."/>
        </authorList>
    </citation>
    <scope>NUCLEOTIDE SEQUENCE</scope>
    <source>
        <tissue evidence="8">Salivary gland</tissue>
    </source>
</reference>
<keyword evidence="3 7" id="KW-0732">Signal</keyword>
<evidence type="ECO:0000256" key="3">
    <source>
        <dbReference type="ARBA" id="ARBA00022729"/>
    </source>
</evidence>
<comment type="subcellular location">
    <subcellularLocation>
        <location evidence="1">Secreted</location>
    </subcellularLocation>
</comment>
<feature type="region of interest" description="Disordered" evidence="6">
    <location>
        <begin position="23"/>
        <end position="90"/>
    </location>
</feature>
<feature type="chain" id="PRO_5005516887" evidence="7">
    <location>
        <begin position="19"/>
        <end position="171"/>
    </location>
</feature>
<accession>A0A0K8R954</accession>
<dbReference type="AlphaFoldDB" id="A0A0K8R954"/>
<proteinExistence type="evidence at transcript level"/>
<comment type="similarity">
    <text evidence="5">Belongs to the salp15 family.</text>
</comment>
<evidence type="ECO:0000313" key="8">
    <source>
        <dbReference type="EMBL" id="JAA67677.1"/>
    </source>
</evidence>
<evidence type="ECO:0000256" key="6">
    <source>
        <dbReference type="SAM" id="MobiDB-lite"/>
    </source>
</evidence>
<keyword evidence="4" id="KW-0325">Glycoprotein</keyword>